<dbReference type="InterPro" id="IPR036388">
    <property type="entry name" value="WH-like_DNA-bd_sf"/>
</dbReference>
<proteinExistence type="predicted"/>
<dbReference type="CDD" id="cd00383">
    <property type="entry name" value="trans_reg_C"/>
    <property type="match status" value="1"/>
</dbReference>
<dbReference type="GO" id="GO:0003677">
    <property type="term" value="F:DNA binding"/>
    <property type="evidence" value="ECO:0007669"/>
    <property type="project" value="UniProtKB-UniRule"/>
</dbReference>
<dbReference type="AlphaFoldDB" id="A0A4Q0YSB3"/>
<dbReference type="Proteomes" id="UP000290287">
    <property type="component" value="Unassembled WGS sequence"/>
</dbReference>
<dbReference type="EMBL" id="PEIB01000004">
    <property type="protein sequence ID" value="RXJ74110.1"/>
    <property type="molecule type" value="Genomic_DNA"/>
</dbReference>
<organism evidence="5 6">
    <name type="scientific">Veronia nyctiphanis</name>
    <dbReference type="NCBI Taxonomy" id="1278244"/>
    <lineage>
        <taxon>Bacteria</taxon>
        <taxon>Pseudomonadati</taxon>
        <taxon>Pseudomonadota</taxon>
        <taxon>Gammaproteobacteria</taxon>
        <taxon>Vibrionales</taxon>
        <taxon>Vibrionaceae</taxon>
        <taxon>Veronia</taxon>
    </lineage>
</organism>
<dbReference type="GO" id="GO:0000160">
    <property type="term" value="P:phosphorelay signal transduction system"/>
    <property type="evidence" value="ECO:0007669"/>
    <property type="project" value="InterPro"/>
</dbReference>
<dbReference type="PROSITE" id="PS51755">
    <property type="entry name" value="OMPR_PHOB"/>
    <property type="match status" value="1"/>
</dbReference>
<evidence type="ECO:0000256" key="3">
    <source>
        <dbReference type="SAM" id="Phobius"/>
    </source>
</evidence>
<evidence type="ECO:0000259" key="4">
    <source>
        <dbReference type="PROSITE" id="PS51755"/>
    </source>
</evidence>
<accession>A0A4Q0YSB3</accession>
<keyword evidence="6" id="KW-1185">Reference proteome</keyword>
<sequence>MKKIKFDNVVFDTGLRELASNLSEPVQLRPLPADALLVLLEHPNTPVSKEMLIERCWSSSVVTDQALTNVISKLRKALTSVGAENTRIKTITKLGYVFETESVVQLIEEEHGDLQQTSSATSTPPLTELESERALCDESISEFGEVSGEALEETDTVSTESVAHCHSIVVIDDKKDDISSNVEVLANGRDKGRNNRLSIIAMGLVTMATVVFAILFGLHFFHNEFFDHDEFVSVDANSYFHDSHLFVEKDFGRRTNDIDLQKIMVDKSIQNIEGCEQSIYLEVFQALFDHNRLGIKMYGFNKKDRGTINVVNKEVEPSEISAVLVSSFREIRKICQL</sequence>
<evidence type="ECO:0000313" key="5">
    <source>
        <dbReference type="EMBL" id="RXJ74110.1"/>
    </source>
</evidence>
<dbReference type="GO" id="GO:0006355">
    <property type="term" value="P:regulation of DNA-templated transcription"/>
    <property type="evidence" value="ECO:0007669"/>
    <property type="project" value="InterPro"/>
</dbReference>
<keyword evidence="3" id="KW-0812">Transmembrane</keyword>
<dbReference type="SMART" id="SM00862">
    <property type="entry name" value="Trans_reg_C"/>
    <property type="match status" value="1"/>
</dbReference>
<keyword evidence="3" id="KW-1133">Transmembrane helix</keyword>
<comment type="caution">
    <text evidence="5">The sequence shown here is derived from an EMBL/GenBank/DDBJ whole genome shotgun (WGS) entry which is preliminary data.</text>
</comment>
<feature type="DNA-binding region" description="OmpR/PhoB-type" evidence="2">
    <location>
        <begin position="1"/>
        <end position="100"/>
    </location>
</feature>
<keyword evidence="1 2" id="KW-0238">DNA-binding</keyword>
<gene>
    <name evidence="5" type="ORF">CS022_05640</name>
</gene>
<evidence type="ECO:0000256" key="1">
    <source>
        <dbReference type="ARBA" id="ARBA00023125"/>
    </source>
</evidence>
<dbReference type="OrthoDB" id="5827879at2"/>
<dbReference type="Gene3D" id="1.10.10.10">
    <property type="entry name" value="Winged helix-like DNA-binding domain superfamily/Winged helix DNA-binding domain"/>
    <property type="match status" value="1"/>
</dbReference>
<evidence type="ECO:0000256" key="2">
    <source>
        <dbReference type="PROSITE-ProRule" id="PRU01091"/>
    </source>
</evidence>
<dbReference type="SUPFAM" id="SSF46894">
    <property type="entry name" value="C-terminal effector domain of the bipartite response regulators"/>
    <property type="match status" value="1"/>
</dbReference>
<feature type="transmembrane region" description="Helical" evidence="3">
    <location>
        <begin position="199"/>
        <end position="221"/>
    </location>
</feature>
<reference evidence="5 6" key="1">
    <citation type="submission" date="2017-10" db="EMBL/GenBank/DDBJ databases">
        <title>Nyctiphanis sp. nov., isolated from the stomach of the euphausiid Nyctiphanes simplex (Hansen, 1911) in the Gulf of California.</title>
        <authorList>
            <person name="Gomez-Gil B."/>
            <person name="Aguilar-Mendez M."/>
            <person name="Lopez-Cortes A."/>
            <person name="Gomez-Gutierrez J."/>
            <person name="Roque A."/>
            <person name="Lang E."/>
            <person name="Gonzalez-Castillo A."/>
        </authorList>
    </citation>
    <scope>NUCLEOTIDE SEQUENCE [LARGE SCALE GENOMIC DNA]</scope>
    <source>
        <strain evidence="5 6">CAIM 600</strain>
    </source>
</reference>
<dbReference type="InterPro" id="IPR001867">
    <property type="entry name" value="OmpR/PhoB-type_DNA-bd"/>
</dbReference>
<dbReference type="Pfam" id="PF00486">
    <property type="entry name" value="Trans_reg_C"/>
    <property type="match status" value="1"/>
</dbReference>
<dbReference type="InterPro" id="IPR016032">
    <property type="entry name" value="Sig_transdc_resp-reg_C-effctor"/>
</dbReference>
<dbReference type="RefSeq" id="WP_129121467.1">
    <property type="nucleotide sequence ID" value="NZ_PEIB01000004.1"/>
</dbReference>
<feature type="domain" description="OmpR/PhoB-type" evidence="4">
    <location>
        <begin position="1"/>
        <end position="100"/>
    </location>
</feature>
<name>A0A4Q0YSB3_9GAMM</name>
<keyword evidence="3" id="KW-0472">Membrane</keyword>
<protein>
    <recommendedName>
        <fullName evidence="4">OmpR/PhoB-type domain-containing protein</fullName>
    </recommendedName>
</protein>
<evidence type="ECO:0000313" key="6">
    <source>
        <dbReference type="Proteomes" id="UP000290287"/>
    </source>
</evidence>